<accession>A0A2T0LTG9</accession>
<protein>
    <submittedName>
        <fullName evidence="2">Uncharacterized protein</fullName>
    </submittedName>
</protein>
<feature type="transmembrane region" description="Helical" evidence="1">
    <location>
        <begin position="24"/>
        <end position="42"/>
    </location>
</feature>
<sequence>MGGWFLGALISLTALPRVPLDGELLTVVSVGVPIGLGIHLAWVHRDWSAHIETIGLATAAAGALAGANLLLIVLDIAGERSNRHRVAVATAPPAAP</sequence>
<dbReference type="RefSeq" id="WP_106179543.1">
    <property type="nucleotide sequence ID" value="NZ_PVNH01000006.1"/>
</dbReference>
<dbReference type="AlphaFoldDB" id="A0A2T0LTG9"/>
<keyword evidence="1" id="KW-0472">Membrane</keyword>
<proteinExistence type="predicted"/>
<organism evidence="2 3">
    <name type="scientific">Prauserella shujinwangii</name>
    <dbReference type="NCBI Taxonomy" id="1453103"/>
    <lineage>
        <taxon>Bacteria</taxon>
        <taxon>Bacillati</taxon>
        <taxon>Actinomycetota</taxon>
        <taxon>Actinomycetes</taxon>
        <taxon>Pseudonocardiales</taxon>
        <taxon>Pseudonocardiaceae</taxon>
        <taxon>Prauserella</taxon>
    </lineage>
</organism>
<comment type="caution">
    <text evidence="2">The sequence shown here is derived from an EMBL/GenBank/DDBJ whole genome shotgun (WGS) entry which is preliminary data.</text>
</comment>
<evidence type="ECO:0000313" key="3">
    <source>
        <dbReference type="Proteomes" id="UP000238362"/>
    </source>
</evidence>
<evidence type="ECO:0000313" key="2">
    <source>
        <dbReference type="EMBL" id="PRX46993.1"/>
    </source>
</evidence>
<keyword evidence="1" id="KW-0812">Transmembrane</keyword>
<keyword evidence="1" id="KW-1133">Transmembrane helix</keyword>
<reference evidence="2 3" key="1">
    <citation type="submission" date="2018-03" db="EMBL/GenBank/DDBJ databases">
        <title>Genomic Encyclopedia of Type Strains, Phase III (KMG-III): the genomes of soil and plant-associated and newly described type strains.</title>
        <authorList>
            <person name="Whitman W."/>
        </authorList>
    </citation>
    <scope>NUCLEOTIDE SEQUENCE [LARGE SCALE GENOMIC DNA]</scope>
    <source>
        <strain evidence="2 3">CGMCC 4.7125</strain>
    </source>
</reference>
<evidence type="ECO:0000256" key="1">
    <source>
        <dbReference type="SAM" id="Phobius"/>
    </source>
</evidence>
<name>A0A2T0LTG9_9PSEU</name>
<dbReference type="OrthoDB" id="9796770at2"/>
<dbReference type="EMBL" id="PVNH01000006">
    <property type="protein sequence ID" value="PRX46993.1"/>
    <property type="molecule type" value="Genomic_DNA"/>
</dbReference>
<keyword evidence="3" id="KW-1185">Reference proteome</keyword>
<feature type="transmembrane region" description="Helical" evidence="1">
    <location>
        <begin position="54"/>
        <end position="74"/>
    </location>
</feature>
<dbReference type="Proteomes" id="UP000238362">
    <property type="component" value="Unassembled WGS sequence"/>
</dbReference>
<gene>
    <name evidence="2" type="ORF">B0I33_10690</name>
</gene>